<evidence type="ECO:0000256" key="1">
    <source>
        <dbReference type="ARBA" id="ARBA00001913"/>
    </source>
</evidence>
<dbReference type="PANTHER" id="PTHR19277:SF125">
    <property type="entry name" value="B6"/>
    <property type="match status" value="1"/>
</dbReference>
<keyword evidence="10" id="KW-1185">Reference proteome</keyword>
<dbReference type="InterPro" id="IPR051360">
    <property type="entry name" value="Neuronal_Pentraxin_Related"/>
</dbReference>
<evidence type="ECO:0000313" key="11">
    <source>
        <dbReference type="RefSeq" id="XP_031566477.1"/>
    </source>
</evidence>
<dbReference type="PROSITE" id="PS50948">
    <property type="entry name" value="PAN"/>
    <property type="match status" value="1"/>
</dbReference>
<dbReference type="Gene3D" id="2.60.120.200">
    <property type="match status" value="1"/>
</dbReference>
<protein>
    <submittedName>
        <fullName evidence="11">C-reactive protein-like</fullName>
    </submittedName>
</protein>
<dbReference type="PRINTS" id="PR00895">
    <property type="entry name" value="PENTAXIN"/>
</dbReference>
<proteinExistence type="predicted"/>
<keyword evidence="7" id="KW-0732">Signal</keyword>
<dbReference type="Pfam" id="PF00024">
    <property type="entry name" value="PAN_1"/>
    <property type="match status" value="1"/>
</dbReference>
<comment type="caution">
    <text evidence="6">Lacks conserved residue(s) required for the propagation of feature annotation.</text>
</comment>
<organism evidence="10 11">
    <name type="scientific">Actinia tenebrosa</name>
    <name type="common">Australian red waratah sea anemone</name>
    <dbReference type="NCBI Taxonomy" id="6105"/>
    <lineage>
        <taxon>Eukaryota</taxon>
        <taxon>Metazoa</taxon>
        <taxon>Cnidaria</taxon>
        <taxon>Anthozoa</taxon>
        <taxon>Hexacorallia</taxon>
        <taxon>Actiniaria</taxon>
        <taxon>Actiniidae</taxon>
        <taxon>Actinia</taxon>
    </lineage>
</organism>
<dbReference type="PANTHER" id="PTHR19277">
    <property type="entry name" value="PENTRAXIN"/>
    <property type="match status" value="1"/>
</dbReference>
<name>A0A6P8II51_ACTTE</name>
<evidence type="ECO:0000256" key="5">
    <source>
        <dbReference type="ARBA" id="ARBA00023180"/>
    </source>
</evidence>
<dbReference type="InterPro" id="IPR001759">
    <property type="entry name" value="PTX_dom"/>
</dbReference>
<sequence>MEILVPVILLSLWKHGHAQSCQATAYSQFNHKIQGHVIKTYSAVTSSLQCTEKCELHADCYSINYCFSQGICELNNANHLTNPESLVYSAGCHYLNYILRAVPRCSNKLCSYPLVCKVDNNGHSHNCVPCEVYSDAKEVMSFPRKSVEDKVEHELQADVRLTAFTISMWVQADPSTDKLSPFCYATVGQPNEISVYLTKGYTELSIASTLEQGYPSVIDGKWHHLCATWQNFDGTYKFYIDGVKKLGVKTSMRQGRVIQKGALLLGQEQDSYKGGFQASQSFQGNLSSVNMWNKVLNAQEVSALAKKCPTEEGNFISWSTLKTKKSSGVKLTCSNQCA</sequence>
<evidence type="ECO:0000259" key="9">
    <source>
        <dbReference type="PROSITE" id="PS51828"/>
    </source>
</evidence>
<dbReference type="SUPFAM" id="SSF49899">
    <property type="entry name" value="Concanavalin A-like lectins/glucanases"/>
    <property type="match status" value="1"/>
</dbReference>
<gene>
    <name evidence="11" type="primary">LOC116301541</name>
</gene>
<dbReference type="AlphaFoldDB" id="A0A6P8II51"/>
<keyword evidence="2" id="KW-0479">Metal-binding</keyword>
<keyword evidence="4" id="KW-1015">Disulfide bond</keyword>
<evidence type="ECO:0000256" key="6">
    <source>
        <dbReference type="PROSITE-ProRule" id="PRU01172"/>
    </source>
</evidence>
<evidence type="ECO:0000256" key="7">
    <source>
        <dbReference type="SAM" id="SignalP"/>
    </source>
</evidence>
<keyword evidence="5" id="KW-0325">Glycoprotein</keyword>
<keyword evidence="3" id="KW-0106">Calcium</keyword>
<feature type="chain" id="PRO_5028280641" evidence="7">
    <location>
        <begin position="19"/>
        <end position="338"/>
    </location>
</feature>
<dbReference type="InParanoid" id="A0A6P8II51"/>
<feature type="domain" description="Pentraxin (PTX)" evidence="9">
    <location>
        <begin position="136"/>
        <end position="337"/>
    </location>
</feature>
<dbReference type="Proteomes" id="UP000515163">
    <property type="component" value="Unplaced"/>
</dbReference>
<accession>A0A6P8II51</accession>
<evidence type="ECO:0000256" key="4">
    <source>
        <dbReference type="ARBA" id="ARBA00023157"/>
    </source>
</evidence>
<dbReference type="Pfam" id="PF00354">
    <property type="entry name" value="Pentaxin"/>
    <property type="match status" value="1"/>
</dbReference>
<dbReference type="RefSeq" id="XP_031566477.1">
    <property type="nucleotide sequence ID" value="XM_031710617.1"/>
</dbReference>
<dbReference type="GeneID" id="116301541"/>
<comment type="cofactor">
    <cofactor evidence="1">
        <name>Ca(2+)</name>
        <dbReference type="ChEBI" id="CHEBI:29108"/>
    </cofactor>
</comment>
<dbReference type="OrthoDB" id="8871962at2759"/>
<dbReference type="InterPro" id="IPR003609">
    <property type="entry name" value="Pan_app"/>
</dbReference>
<feature type="domain" description="Apple" evidence="8">
    <location>
        <begin position="21"/>
        <end position="92"/>
    </location>
</feature>
<dbReference type="FunCoup" id="A0A6P8II51">
    <property type="interactions" value="96"/>
</dbReference>
<evidence type="ECO:0000256" key="2">
    <source>
        <dbReference type="ARBA" id="ARBA00022723"/>
    </source>
</evidence>
<evidence type="ECO:0000259" key="8">
    <source>
        <dbReference type="PROSITE" id="PS50948"/>
    </source>
</evidence>
<dbReference type="PROSITE" id="PS51828">
    <property type="entry name" value="PTX_2"/>
    <property type="match status" value="1"/>
</dbReference>
<evidence type="ECO:0000313" key="10">
    <source>
        <dbReference type="Proteomes" id="UP000515163"/>
    </source>
</evidence>
<reference evidence="11" key="1">
    <citation type="submission" date="2025-08" db="UniProtKB">
        <authorList>
            <consortium name="RefSeq"/>
        </authorList>
    </citation>
    <scope>IDENTIFICATION</scope>
    <source>
        <tissue evidence="11">Tentacle</tissue>
    </source>
</reference>
<evidence type="ECO:0000256" key="3">
    <source>
        <dbReference type="ARBA" id="ARBA00022837"/>
    </source>
</evidence>
<dbReference type="SMART" id="SM00159">
    <property type="entry name" value="PTX"/>
    <property type="match status" value="1"/>
</dbReference>
<feature type="signal peptide" evidence="7">
    <location>
        <begin position="1"/>
        <end position="18"/>
    </location>
</feature>
<dbReference type="GO" id="GO:0046872">
    <property type="term" value="F:metal ion binding"/>
    <property type="evidence" value="ECO:0007669"/>
    <property type="project" value="UniProtKB-KW"/>
</dbReference>
<dbReference type="KEGG" id="aten:116301541"/>
<dbReference type="InterPro" id="IPR013320">
    <property type="entry name" value="ConA-like_dom_sf"/>
</dbReference>